<evidence type="ECO:0000256" key="1">
    <source>
        <dbReference type="ARBA" id="ARBA00022801"/>
    </source>
</evidence>
<dbReference type="InterPro" id="IPR036380">
    <property type="entry name" value="Isochorismatase-like_sf"/>
</dbReference>
<dbReference type="PANTHER" id="PTHR43540">
    <property type="entry name" value="PEROXYUREIDOACRYLATE/UREIDOACRYLATE AMIDOHYDROLASE-RELATED"/>
    <property type="match status" value="1"/>
</dbReference>
<organism evidence="3">
    <name type="scientific">Streptomyces sp. NBC_00003</name>
    <dbReference type="NCBI Taxonomy" id="2903608"/>
    <lineage>
        <taxon>Bacteria</taxon>
        <taxon>Bacillati</taxon>
        <taxon>Actinomycetota</taxon>
        <taxon>Actinomycetes</taxon>
        <taxon>Kitasatosporales</taxon>
        <taxon>Streptomycetaceae</taxon>
        <taxon>Streptomyces</taxon>
    </lineage>
</organism>
<reference evidence="3" key="1">
    <citation type="submission" date="2022-10" db="EMBL/GenBank/DDBJ databases">
        <title>The complete genomes of actinobacterial strains from the NBC collection.</title>
        <authorList>
            <person name="Joergensen T.S."/>
            <person name="Alvarez Arevalo M."/>
            <person name="Sterndorff E.B."/>
            <person name="Faurdal D."/>
            <person name="Vuksanovic O."/>
            <person name="Mourched A.-S."/>
            <person name="Charusanti P."/>
            <person name="Shaw S."/>
            <person name="Blin K."/>
            <person name="Weber T."/>
        </authorList>
    </citation>
    <scope>NUCLEOTIDE SEQUENCE</scope>
    <source>
        <strain evidence="3">NBC_00003</strain>
    </source>
</reference>
<dbReference type="CDD" id="cd00431">
    <property type="entry name" value="cysteine_hydrolases"/>
    <property type="match status" value="1"/>
</dbReference>
<dbReference type="EMBL" id="CP108318">
    <property type="protein sequence ID" value="WTW60395.1"/>
    <property type="molecule type" value="Genomic_DNA"/>
</dbReference>
<accession>A0AAU2UZT6</accession>
<protein>
    <submittedName>
        <fullName evidence="3">Isochorismatase family protein</fullName>
    </submittedName>
</protein>
<dbReference type="AlphaFoldDB" id="A0AAU2UZT6"/>
<proteinExistence type="predicted"/>
<evidence type="ECO:0000313" key="3">
    <source>
        <dbReference type="EMBL" id="WTW60395.1"/>
    </source>
</evidence>
<name>A0AAU2UZT6_9ACTN</name>
<dbReference type="Gene3D" id="3.40.50.850">
    <property type="entry name" value="Isochorismatase-like"/>
    <property type="match status" value="1"/>
</dbReference>
<evidence type="ECO:0000259" key="2">
    <source>
        <dbReference type="Pfam" id="PF00857"/>
    </source>
</evidence>
<dbReference type="InterPro" id="IPR000868">
    <property type="entry name" value="Isochorismatase-like_dom"/>
</dbReference>
<dbReference type="InterPro" id="IPR050272">
    <property type="entry name" value="Isochorismatase-like_hydrls"/>
</dbReference>
<dbReference type="PANTHER" id="PTHR43540:SF7">
    <property type="entry name" value="ISOCHORISMATASE FAMILY PROTEIN YECD"/>
    <property type="match status" value="1"/>
</dbReference>
<dbReference type="SUPFAM" id="SSF52499">
    <property type="entry name" value="Isochorismatase-like hydrolases"/>
    <property type="match status" value="1"/>
</dbReference>
<feature type="domain" description="Isochorismatase-like" evidence="2">
    <location>
        <begin position="16"/>
        <end position="171"/>
    </location>
</feature>
<keyword evidence="1" id="KW-0378">Hydrolase</keyword>
<gene>
    <name evidence="3" type="ORF">OG549_06960</name>
</gene>
<dbReference type="GO" id="GO:0016787">
    <property type="term" value="F:hydrolase activity"/>
    <property type="evidence" value="ECO:0007669"/>
    <property type="project" value="UniProtKB-KW"/>
</dbReference>
<dbReference type="Pfam" id="PF00857">
    <property type="entry name" value="Isochorismatase"/>
    <property type="match status" value="1"/>
</dbReference>
<sequence>MTALEGEPATLDPARTALVLVDLMDRITALPLAPRSGEQVVDAARELADTFRAAGATVVLVRVERPGVSAQPPGSELVAGLAAEGDLIVVKRTIGGFHRTGLHDLLAERGINTLVFGGIATNLGVESTARAAADLGYELLFAEDAMAALTEDEHRAAVALNFPRLGTVVTASAIGFG</sequence>